<sequence>MPVFNYSLSTKFNASSNESLDIKTVILVLVCFSTRDVDWCTLQQNTALESYYAQLALIASDMGFSCCLQNIARDSKNLRAFIKEKEEAHDTRDLMKSK</sequence>
<proteinExistence type="predicted"/>
<keyword evidence="2" id="KW-1185">Reference proteome</keyword>
<gene>
    <name evidence="1" type="ORF">CLUMA_CG003852</name>
</gene>
<evidence type="ECO:0000313" key="1">
    <source>
        <dbReference type="EMBL" id="CRK90135.1"/>
    </source>
</evidence>
<organism evidence="1 2">
    <name type="scientific">Clunio marinus</name>
    <dbReference type="NCBI Taxonomy" id="568069"/>
    <lineage>
        <taxon>Eukaryota</taxon>
        <taxon>Metazoa</taxon>
        <taxon>Ecdysozoa</taxon>
        <taxon>Arthropoda</taxon>
        <taxon>Hexapoda</taxon>
        <taxon>Insecta</taxon>
        <taxon>Pterygota</taxon>
        <taxon>Neoptera</taxon>
        <taxon>Endopterygota</taxon>
        <taxon>Diptera</taxon>
        <taxon>Nematocera</taxon>
        <taxon>Chironomoidea</taxon>
        <taxon>Chironomidae</taxon>
        <taxon>Clunio</taxon>
    </lineage>
</organism>
<name>A0A1J1HQ10_9DIPT</name>
<accession>A0A1J1HQ10</accession>
<dbReference type="AlphaFoldDB" id="A0A1J1HQ10"/>
<dbReference type="EMBL" id="CVRI01000017">
    <property type="protein sequence ID" value="CRK90135.1"/>
    <property type="molecule type" value="Genomic_DNA"/>
</dbReference>
<dbReference type="Proteomes" id="UP000183832">
    <property type="component" value="Unassembled WGS sequence"/>
</dbReference>
<evidence type="ECO:0000313" key="2">
    <source>
        <dbReference type="Proteomes" id="UP000183832"/>
    </source>
</evidence>
<reference evidence="1 2" key="1">
    <citation type="submission" date="2015-04" db="EMBL/GenBank/DDBJ databases">
        <authorList>
            <person name="Syromyatnikov M.Y."/>
            <person name="Popov V.N."/>
        </authorList>
    </citation>
    <scope>NUCLEOTIDE SEQUENCE [LARGE SCALE GENOMIC DNA]</scope>
</reference>
<protein>
    <submittedName>
        <fullName evidence="1">CLUMA_CG003852, isoform A</fullName>
    </submittedName>
</protein>